<keyword evidence="3" id="KW-0539">Nucleus</keyword>
<protein>
    <submittedName>
        <fullName evidence="7">Uncharacterized protein</fullName>
    </submittedName>
</protein>
<name>A0A9D4V3V1_ADICA</name>
<dbReference type="InterPro" id="IPR000182">
    <property type="entry name" value="GNAT_dom"/>
</dbReference>
<dbReference type="SUPFAM" id="SSF52113">
    <property type="entry name" value="BRCT domain"/>
    <property type="match status" value="2"/>
</dbReference>
<dbReference type="InterPro" id="IPR016181">
    <property type="entry name" value="Acyl_CoA_acyltransferase"/>
</dbReference>
<dbReference type="EMBL" id="JABFUD020000005">
    <property type="protein sequence ID" value="KAI5079275.1"/>
    <property type="molecule type" value="Genomic_DNA"/>
</dbReference>
<dbReference type="OrthoDB" id="342264at2759"/>
<dbReference type="PANTHER" id="PTHR23196">
    <property type="entry name" value="PAX TRANSCRIPTION ACTIVATION DOMAIN INTERACTING PROTEIN"/>
    <property type="match status" value="1"/>
</dbReference>
<accession>A0A9D4V3V1</accession>
<feature type="region of interest" description="Disordered" evidence="4">
    <location>
        <begin position="388"/>
        <end position="463"/>
    </location>
</feature>
<organism evidence="7 8">
    <name type="scientific">Adiantum capillus-veneris</name>
    <name type="common">Maidenhair fern</name>
    <dbReference type="NCBI Taxonomy" id="13818"/>
    <lineage>
        <taxon>Eukaryota</taxon>
        <taxon>Viridiplantae</taxon>
        <taxon>Streptophyta</taxon>
        <taxon>Embryophyta</taxon>
        <taxon>Tracheophyta</taxon>
        <taxon>Polypodiopsida</taxon>
        <taxon>Polypodiidae</taxon>
        <taxon>Polypodiales</taxon>
        <taxon>Pteridineae</taxon>
        <taxon>Pteridaceae</taxon>
        <taxon>Vittarioideae</taxon>
        <taxon>Adiantum</taxon>
    </lineage>
</organism>
<dbReference type="CDD" id="cd17744">
    <property type="entry name" value="BRCT_MDC1_rpt1"/>
    <property type="match status" value="1"/>
</dbReference>
<dbReference type="PROSITE" id="PS50172">
    <property type="entry name" value="BRCT"/>
    <property type="match status" value="2"/>
</dbReference>
<evidence type="ECO:0000256" key="4">
    <source>
        <dbReference type="SAM" id="MobiDB-lite"/>
    </source>
</evidence>
<dbReference type="Pfam" id="PF16589">
    <property type="entry name" value="BRCT_2"/>
    <property type="match status" value="1"/>
</dbReference>
<comment type="caution">
    <text evidence="7">The sequence shown here is derived from an EMBL/GenBank/DDBJ whole genome shotgun (WGS) entry which is preliminary data.</text>
</comment>
<evidence type="ECO:0000256" key="2">
    <source>
        <dbReference type="ARBA" id="ARBA00022763"/>
    </source>
</evidence>
<dbReference type="Pfam" id="PF00533">
    <property type="entry name" value="BRCT"/>
    <property type="match status" value="1"/>
</dbReference>
<evidence type="ECO:0000259" key="5">
    <source>
        <dbReference type="PROSITE" id="PS50172"/>
    </source>
</evidence>
<evidence type="ECO:0000256" key="1">
    <source>
        <dbReference type="ARBA" id="ARBA00004123"/>
    </source>
</evidence>
<dbReference type="InterPro" id="IPR051579">
    <property type="entry name" value="DDR_Transcriptional_Reg"/>
</dbReference>
<dbReference type="CDD" id="cd18432">
    <property type="entry name" value="BRCT_PAXIP1_rpt6_like"/>
    <property type="match status" value="1"/>
</dbReference>
<dbReference type="Proteomes" id="UP000886520">
    <property type="component" value="Chromosome 5"/>
</dbReference>
<dbReference type="AlphaFoldDB" id="A0A9D4V3V1"/>
<feature type="domain" description="BRCT" evidence="5">
    <location>
        <begin position="623"/>
        <end position="707"/>
    </location>
</feature>
<evidence type="ECO:0000259" key="6">
    <source>
        <dbReference type="PROSITE" id="PS51186"/>
    </source>
</evidence>
<evidence type="ECO:0000256" key="3">
    <source>
        <dbReference type="ARBA" id="ARBA00023242"/>
    </source>
</evidence>
<evidence type="ECO:0000313" key="8">
    <source>
        <dbReference type="Proteomes" id="UP000886520"/>
    </source>
</evidence>
<dbReference type="GO" id="GO:0016747">
    <property type="term" value="F:acyltransferase activity, transferring groups other than amino-acyl groups"/>
    <property type="evidence" value="ECO:0007669"/>
    <property type="project" value="InterPro"/>
</dbReference>
<keyword evidence="8" id="KW-1185">Reference proteome</keyword>
<feature type="domain" description="N-acetyltransferase" evidence="6">
    <location>
        <begin position="91"/>
        <end position="251"/>
    </location>
</feature>
<keyword evidence="2" id="KW-0227">DNA damage</keyword>
<dbReference type="GO" id="GO:0006974">
    <property type="term" value="P:DNA damage response"/>
    <property type="evidence" value="ECO:0007669"/>
    <property type="project" value="UniProtKB-KW"/>
</dbReference>
<feature type="domain" description="BRCT" evidence="5">
    <location>
        <begin position="521"/>
        <end position="600"/>
    </location>
</feature>
<comment type="subcellular location">
    <subcellularLocation>
        <location evidence="1">Nucleus</location>
    </subcellularLocation>
</comment>
<gene>
    <name evidence="7" type="ORF">GOP47_0004754</name>
</gene>
<evidence type="ECO:0000313" key="7">
    <source>
        <dbReference type="EMBL" id="KAI5079275.1"/>
    </source>
</evidence>
<sequence length="718" mass="78475">MPRKATRESAPPQPSTTSAVCVSVGDCNVSIPHSLSHERSGNAVSIEVPNHGRVTITHEINSAEARMVSISNSEKTSISKKQGLPSLLEGLSVQLLNPKSFDSQGHLLLKAVLKLYSTELPEMSFAANTGKESPFLDKCVSSGKYCTLLLRHAACLKDDVVAAVSYQILPPDTQYAEIPLAAVSKDYQHKGIGSFLFTELQRRLQDVGVLTVFCWGDQESEGFWIQQGFLKVAEVDRLGKPRKLPIKPDIRRAMSIPGSAMLLVLHMDKKAAIVVSDTDNKAAVTPPRLVQPDTAEGFHESAPPPCLGPSPVALITTPMVGESRAPVKATQLPASDGQVKSSTIVPSNMEGAFSSVATQKELISSMTTSRNAAHIDVPMEPMLSLTFAPPQPAAMPGDDLDSMELVMPNQEGKPGANHSQSSFVFNKENVYSRSNQRGRKPETPQVQRTKKQKNEQGSSQMCERQLDFAPQPQRSPMQDLSSMNVTPLKAHLPGTCSEMVKEMKQNLGAYAKFEQQLCPAIMLMNMADDNRRMQLTKFVERLGGRVTNDGSQCTHVVTGEARRTLNFCNALNAGAWVVSPAWLKASVKEKRFVEEGAFILKDAVFESRYKTTLQDVITQRRQMPHGLLEGMYIYPTKHVQPPVETMSAIVLSAGGKVLASFEEAKQCVDAIVVACEDDISEALIAAKEGLPTYSSEWLMSCIMKQELDMTTTQFAESL</sequence>
<dbReference type="CDD" id="cd04301">
    <property type="entry name" value="NAT_SF"/>
    <property type="match status" value="1"/>
</dbReference>
<feature type="compositionally biased region" description="Polar residues" evidence="4">
    <location>
        <begin position="417"/>
        <end position="435"/>
    </location>
</feature>
<dbReference type="PANTHER" id="PTHR23196:SF8">
    <property type="entry name" value="N-ACETYLTRANSFERASE"/>
    <property type="match status" value="1"/>
</dbReference>
<dbReference type="Pfam" id="PF00583">
    <property type="entry name" value="Acetyltransf_1"/>
    <property type="match status" value="1"/>
</dbReference>
<dbReference type="GO" id="GO:0005634">
    <property type="term" value="C:nucleus"/>
    <property type="evidence" value="ECO:0007669"/>
    <property type="project" value="UniProtKB-SubCell"/>
</dbReference>
<dbReference type="SUPFAM" id="SSF55729">
    <property type="entry name" value="Acyl-CoA N-acyltransferases (Nat)"/>
    <property type="match status" value="1"/>
</dbReference>
<dbReference type="SMART" id="SM00292">
    <property type="entry name" value="BRCT"/>
    <property type="match status" value="2"/>
</dbReference>
<dbReference type="InterPro" id="IPR036420">
    <property type="entry name" value="BRCT_dom_sf"/>
</dbReference>
<dbReference type="InterPro" id="IPR001357">
    <property type="entry name" value="BRCT_dom"/>
</dbReference>
<proteinExistence type="predicted"/>
<reference evidence="7 8" key="1">
    <citation type="submission" date="2021-01" db="EMBL/GenBank/DDBJ databases">
        <title>Adiantum capillus-veneris genome.</title>
        <authorList>
            <person name="Fang Y."/>
            <person name="Liao Q."/>
        </authorList>
    </citation>
    <scope>NUCLEOTIDE SEQUENCE [LARGE SCALE GENOMIC DNA]</scope>
    <source>
        <strain evidence="7">H3</strain>
        <tissue evidence="7">Leaf</tissue>
    </source>
</reference>
<dbReference type="Gene3D" id="3.40.630.30">
    <property type="match status" value="1"/>
</dbReference>
<dbReference type="Gene3D" id="3.40.50.10190">
    <property type="entry name" value="BRCT domain"/>
    <property type="match status" value="2"/>
</dbReference>
<dbReference type="PROSITE" id="PS51186">
    <property type="entry name" value="GNAT"/>
    <property type="match status" value="1"/>
</dbReference>